<name>A0A8S9QMN1_BRACR</name>
<evidence type="ECO:0000313" key="1">
    <source>
        <dbReference type="EMBL" id="KAF3554346.1"/>
    </source>
</evidence>
<organism evidence="1 2">
    <name type="scientific">Brassica cretica</name>
    <name type="common">Mustard</name>
    <dbReference type="NCBI Taxonomy" id="69181"/>
    <lineage>
        <taxon>Eukaryota</taxon>
        <taxon>Viridiplantae</taxon>
        <taxon>Streptophyta</taxon>
        <taxon>Embryophyta</taxon>
        <taxon>Tracheophyta</taxon>
        <taxon>Spermatophyta</taxon>
        <taxon>Magnoliopsida</taxon>
        <taxon>eudicotyledons</taxon>
        <taxon>Gunneridae</taxon>
        <taxon>Pentapetalae</taxon>
        <taxon>rosids</taxon>
        <taxon>malvids</taxon>
        <taxon>Brassicales</taxon>
        <taxon>Brassicaceae</taxon>
        <taxon>Brassiceae</taxon>
        <taxon>Brassica</taxon>
    </lineage>
</organism>
<sequence>MWSNFFLDFSREELRFLLSTLVLPIAEEEWKDGLILRSVRRGARAEAPGAYSACVQLNALSRNVNFGAVKERLWYSLRLEERRFTLDKRSFDIGVRVPYRRSCSSGTRRRSLVRLRAPPPGQWERTQIDRRWCQSLNPNFKDAKLCSFSTGIA</sequence>
<gene>
    <name evidence="1" type="ORF">F2Q69_00015069</name>
</gene>
<protein>
    <submittedName>
        <fullName evidence="1">Uncharacterized protein</fullName>
    </submittedName>
</protein>
<dbReference type="Proteomes" id="UP000712600">
    <property type="component" value="Unassembled WGS sequence"/>
</dbReference>
<dbReference type="AlphaFoldDB" id="A0A8S9QMN1"/>
<proteinExistence type="predicted"/>
<dbReference type="EMBL" id="QGKX02000996">
    <property type="protein sequence ID" value="KAF3554346.1"/>
    <property type="molecule type" value="Genomic_DNA"/>
</dbReference>
<reference evidence="1" key="1">
    <citation type="submission" date="2019-12" db="EMBL/GenBank/DDBJ databases">
        <title>Genome sequencing and annotation of Brassica cretica.</title>
        <authorList>
            <person name="Studholme D.J."/>
            <person name="Sarris P."/>
        </authorList>
    </citation>
    <scope>NUCLEOTIDE SEQUENCE</scope>
    <source>
        <strain evidence="1">PFS-109/04</strain>
        <tissue evidence="1">Leaf</tissue>
    </source>
</reference>
<comment type="caution">
    <text evidence="1">The sequence shown here is derived from an EMBL/GenBank/DDBJ whole genome shotgun (WGS) entry which is preliminary data.</text>
</comment>
<evidence type="ECO:0000313" key="2">
    <source>
        <dbReference type="Proteomes" id="UP000712600"/>
    </source>
</evidence>
<accession>A0A8S9QMN1</accession>